<sequence length="532" mass="58680">MEENTVVFDISSDEEPALDVAAGSDDYGWISKLLCDEVYDSDDVVVVGEIKSRSSKVTANKSCEDDDDCVILDGDPDKPVAVNEDKADDGDDLVIVSQKGQVACRDYPHPRHLCAKFLFSSTAHETHCNLCHCYVCDIPAPCAHWGTGVNRIDHCHATEKEEFWKSQRKTFRREKDAPLPVQVQVPDTSLSLPLPLPNQTPARDIIRLSSNSLPQNQVSRPAVIRACSTTPRLTIPNMISQFRSQQSGQVRSRNRIPTRSVSQPPMLRVRGPGMFKRAAVAGGGLEGNQFVYGSSNIRSGYGSQCSQNPAPRGTSNDRIDVSWAPRMNHDSFTYQSTSQTGMGNVFTSTVPSLTQVYSQPLPQPEVYSHPMAQQLVYNQPIPEPQLYSQPIPQPQLYTQQSPLSNEGQNANELGNQVQNSTGLDLLEFDEWACQTNLSNQQPQVENCQLPITVCINEPSPAEEFNSQGNGSAKLCSNNFSELENWYPDNQYGQVSEGYVPSDLDAVTSDPAAFDAGMLFFDFETSFNGLARA</sequence>
<reference evidence="2 3" key="1">
    <citation type="submission" date="2024-05" db="EMBL/GenBank/DDBJ databases">
        <title>Haplotype-resolved chromosome-level genome assembly of Huyou (Citrus changshanensis).</title>
        <authorList>
            <person name="Miao C."/>
            <person name="Chen W."/>
            <person name="Wu Y."/>
            <person name="Wang L."/>
            <person name="Zhao S."/>
            <person name="Grierson D."/>
            <person name="Xu C."/>
            <person name="Chen K."/>
        </authorList>
    </citation>
    <scope>NUCLEOTIDE SEQUENCE [LARGE SCALE GENOMIC DNA]</scope>
    <source>
        <strain evidence="2">01-14</strain>
        <tissue evidence="2">Leaf</tissue>
    </source>
</reference>
<name>A0AAP0M9N6_9ROSI</name>
<accession>A0AAP0M9N6</accession>
<feature type="compositionally biased region" description="Polar residues" evidence="1">
    <location>
        <begin position="243"/>
        <end position="263"/>
    </location>
</feature>
<keyword evidence="3" id="KW-1185">Reference proteome</keyword>
<organism evidence="2 3">
    <name type="scientific">Citrus x changshan-huyou</name>
    <dbReference type="NCBI Taxonomy" id="2935761"/>
    <lineage>
        <taxon>Eukaryota</taxon>
        <taxon>Viridiplantae</taxon>
        <taxon>Streptophyta</taxon>
        <taxon>Embryophyta</taxon>
        <taxon>Tracheophyta</taxon>
        <taxon>Spermatophyta</taxon>
        <taxon>Magnoliopsida</taxon>
        <taxon>eudicotyledons</taxon>
        <taxon>Gunneridae</taxon>
        <taxon>Pentapetalae</taxon>
        <taxon>rosids</taxon>
        <taxon>malvids</taxon>
        <taxon>Sapindales</taxon>
        <taxon>Rutaceae</taxon>
        <taxon>Aurantioideae</taxon>
        <taxon>Citrus</taxon>
    </lineage>
</organism>
<dbReference type="PANTHER" id="PTHR33443">
    <property type="entry name" value="ZGC:112980"/>
    <property type="match status" value="1"/>
</dbReference>
<feature type="compositionally biased region" description="Polar residues" evidence="1">
    <location>
        <begin position="386"/>
        <end position="407"/>
    </location>
</feature>
<feature type="region of interest" description="Disordered" evidence="1">
    <location>
        <begin position="383"/>
        <end position="407"/>
    </location>
</feature>
<dbReference type="EMBL" id="JBCGBO010000005">
    <property type="protein sequence ID" value="KAK9201421.1"/>
    <property type="molecule type" value="Genomic_DNA"/>
</dbReference>
<evidence type="ECO:0000256" key="1">
    <source>
        <dbReference type="SAM" id="MobiDB-lite"/>
    </source>
</evidence>
<gene>
    <name evidence="2" type="ORF">WN944_016623</name>
</gene>
<evidence type="ECO:0008006" key="4">
    <source>
        <dbReference type="Google" id="ProtNLM"/>
    </source>
</evidence>
<evidence type="ECO:0000313" key="3">
    <source>
        <dbReference type="Proteomes" id="UP001428341"/>
    </source>
</evidence>
<dbReference type="Proteomes" id="UP001428341">
    <property type="component" value="Unassembled WGS sequence"/>
</dbReference>
<proteinExistence type="predicted"/>
<protein>
    <recommendedName>
        <fullName evidence="4">RPM1 interacting protein 13</fullName>
    </recommendedName>
</protein>
<feature type="region of interest" description="Disordered" evidence="1">
    <location>
        <begin position="243"/>
        <end position="269"/>
    </location>
</feature>
<evidence type="ECO:0000313" key="2">
    <source>
        <dbReference type="EMBL" id="KAK9201421.1"/>
    </source>
</evidence>
<comment type="caution">
    <text evidence="2">The sequence shown here is derived from an EMBL/GenBank/DDBJ whole genome shotgun (WGS) entry which is preliminary data.</text>
</comment>
<dbReference type="AlphaFoldDB" id="A0AAP0M9N6"/>
<dbReference type="PANTHER" id="PTHR33443:SF35">
    <property type="entry name" value="VQ DOMAIN-CONTAINING PROTEIN"/>
    <property type="match status" value="1"/>
</dbReference>
<dbReference type="InterPro" id="IPR053234">
    <property type="entry name" value="RPM1_Interactor"/>
</dbReference>